<comment type="caution">
    <text evidence="3">The sequence shown here is derived from an EMBL/GenBank/DDBJ whole genome shotgun (WGS) entry which is preliminary data.</text>
</comment>
<proteinExistence type="predicted"/>
<feature type="transmembrane region" description="Helical" evidence="2">
    <location>
        <begin position="38"/>
        <end position="60"/>
    </location>
</feature>
<reference evidence="3" key="2">
    <citation type="journal article" date="2018" name="ISME J.">
        <title>A dynamic microbial community with high functional redundancy inhabits the cold, oxic subseafloor aquifer.</title>
        <authorList>
            <person name="Tully B.J."/>
            <person name="Wheat C.G."/>
            <person name="Glazer B.T."/>
            <person name="Huber J.A."/>
        </authorList>
    </citation>
    <scope>NUCLEOTIDE SEQUENCE</scope>
    <source>
        <strain evidence="3">NORP83</strain>
    </source>
</reference>
<dbReference type="AlphaFoldDB" id="A0A2A4Z0K4"/>
<feature type="transmembrane region" description="Helical" evidence="2">
    <location>
        <begin position="12"/>
        <end position="32"/>
    </location>
</feature>
<evidence type="ECO:0000313" key="3">
    <source>
        <dbReference type="EMBL" id="PCJ00078.1"/>
    </source>
</evidence>
<keyword evidence="2" id="KW-0472">Membrane</keyword>
<organism evidence="3">
    <name type="scientific">OCS116 cluster bacterium</name>
    <dbReference type="NCBI Taxonomy" id="2030921"/>
    <lineage>
        <taxon>Bacteria</taxon>
        <taxon>Pseudomonadati</taxon>
        <taxon>Pseudomonadota</taxon>
        <taxon>Alphaproteobacteria</taxon>
        <taxon>OCS116 cluster</taxon>
    </lineage>
</organism>
<dbReference type="EMBL" id="NVUS01000013">
    <property type="protein sequence ID" value="PCJ00078.1"/>
    <property type="molecule type" value="Genomic_DNA"/>
</dbReference>
<keyword evidence="2" id="KW-1133">Transmembrane helix</keyword>
<sequence length="102" mass="11363">MTPSDNSFGTTIQINSKFLFAALCLFIAYISWPTNAKYWGYGFISICMGLASIGLIIDAIKMMVKLYQRKKIIAEYMAQGKKPKSSKMASEDALKKAGMFDV</sequence>
<evidence type="ECO:0000256" key="2">
    <source>
        <dbReference type="SAM" id="Phobius"/>
    </source>
</evidence>
<protein>
    <submittedName>
        <fullName evidence="3">Uncharacterized protein</fullName>
    </submittedName>
</protein>
<feature type="region of interest" description="Disordered" evidence="1">
    <location>
        <begin position="83"/>
        <end position="102"/>
    </location>
</feature>
<reference key="1">
    <citation type="submission" date="2017-08" db="EMBL/GenBank/DDBJ databases">
        <title>A dynamic microbial community with high functional redundancy inhabits the cold, oxic subseafloor aquifer.</title>
        <authorList>
            <person name="Tully B.J."/>
            <person name="Wheat C.G."/>
            <person name="Glazer B.T."/>
            <person name="Huber J.A."/>
        </authorList>
    </citation>
    <scope>NUCLEOTIDE SEQUENCE [LARGE SCALE GENOMIC DNA]</scope>
</reference>
<gene>
    <name evidence="3" type="ORF">COB13_10835</name>
</gene>
<keyword evidence="2" id="KW-0812">Transmembrane</keyword>
<name>A0A2A4Z0K4_9PROT</name>
<accession>A0A2A4Z0K4</accession>
<evidence type="ECO:0000256" key="1">
    <source>
        <dbReference type="SAM" id="MobiDB-lite"/>
    </source>
</evidence>